<feature type="domain" description="UPF0261" evidence="3">
    <location>
        <begin position="184"/>
        <end position="370"/>
    </location>
</feature>
<sequence length="459" mass="50444">MEKRPKIVVAGMCDTKFTEIKFLAEEVRKAGGDPITLNCGCGHPCDWPDISLQEVLDAIGVKQEEIFKAPRSTAVKTVGEAGAVKIMQMYEAGEVDGIISWAGSMGTTTVTYLMRALPFGVPKIMLTDMASGDISQWVGNKDIYIVNPTAEQGVNIVTRKMVANAAAAIVAMAKVGNIDTADVKPLMAITAYGTTTQTVNRCSAYFNEKGWDTIIIHQVGTGATMEDLIRSGAITAIIDLTTGELTNEMYDSVYSIPKTWEGERLSAASDMGIPQIVTPGGCDQAACGPISTIPQNLMDDFKTGKRRPWRETGLPYLHNEGVTIMYPTLEEIESLSNYYVEKLNNAKGPTTFILPMQGWSAYDQSAEVATKERGWSAGNGDGPQWEPDENEPKWSKRSTLMREIFEEKLDKSNEKLDFIVADMHIVEPEFGDLCNRIMEDMLEGKWEKGKYRDVDGVVA</sequence>
<proteinExistence type="predicted"/>
<organism evidence="4 5">
    <name type="scientific">Anaerobium acetethylicum</name>
    <dbReference type="NCBI Taxonomy" id="1619234"/>
    <lineage>
        <taxon>Bacteria</taxon>
        <taxon>Bacillati</taxon>
        <taxon>Bacillota</taxon>
        <taxon>Clostridia</taxon>
        <taxon>Lachnospirales</taxon>
        <taxon>Lachnospiraceae</taxon>
        <taxon>Anaerobium</taxon>
    </lineage>
</organism>
<evidence type="ECO:0000259" key="3">
    <source>
        <dbReference type="Pfam" id="PF23189"/>
    </source>
</evidence>
<dbReference type="PANTHER" id="PTHR31862">
    <property type="entry name" value="UPF0261 DOMAIN PROTEIN (AFU_ORTHOLOGUE AFUA_1G10120)"/>
    <property type="match status" value="1"/>
</dbReference>
<protein>
    <submittedName>
        <fullName evidence="4">Uncharacterized protein, UPF0261 family</fullName>
    </submittedName>
</protein>
<dbReference type="InterPro" id="IPR051353">
    <property type="entry name" value="Tobamovirus_resist_UPF0261"/>
</dbReference>
<evidence type="ECO:0000313" key="4">
    <source>
        <dbReference type="EMBL" id="SCP98935.1"/>
    </source>
</evidence>
<dbReference type="Pfam" id="PF06792">
    <property type="entry name" value="UPF0261"/>
    <property type="match status" value="1"/>
</dbReference>
<dbReference type="Proteomes" id="UP000199315">
    <property type="component" value="Unassembled WGS sequence"/>
</dbReference>
<feature type="domain" description="UPF0261" evidence="2">
    <location>
        <begin position="5"/>
        <end position="175"/>
    </location>
</feature>
<accession>A0A1D3TXA3</accession>
<dbReference type="AlphaFoldDB" id="A0A1D3TXA3"/>
<name>A0A1D3TXA3_9FIRM</name>
<feature type="region of interest" description="Disordered" evidence="1">
    <location>
        <begin position="373"/>
        <end position="393"/>
    </location>
</feature>
<gene>
    <name evidence="4" type="ORF">SAMN05421730_102917</name>
</gene>
<dbReference type="STRING" id="1619234.SAMN05421730_102917"/>
<dbReference type="PANTHER" id="PTHR31862:SF1">
    <property type="entry name" value="UPF0261 DOMAIN PROTEIN (AFU_ORTHOLOGUE AFUA_1G10120)"/>
    <property type="match status" value="1"/>
</dbReference>
<dbReference type="InterPro" id="IPR056778">
    <property type="entry name" value="UPF0261_C"/>
</dbReference>
<dbReference type="Gene3D" id="3.40.50.12030">
    <property type="entry name" value="Uncharacterised protein family UPF0261, NC domain"/>
    <property type="match status" value="1"/>
</dbReference>
<evidence type="ECO:0000313" key="5">
    <source>
        <dbReference type="Proteomes" id="UP000199315"/>
    </source>
</evidence>
<dbReference type="Pfam" id="PF23189">
    <property type="entry name" value="UPF0261_C"/>
    <property type="match status" value="1"/>
</dbReference>
<dbReference type="OrthoDB" id="9776369at2"/>
<dbReference type="CDD" id="cd15488">
    <property type="entry name" value="Tm-1-like"/>
    <property type="match status" value="1"/>
</dbReference>
<dbReference type="Gene3D" id="3.40.50.12020">
    <property type="entry name" value="Uncharacterised protein family UPF0261, NN domain"/>
    <property type="match status" value="1"/>
</dbReference>
<evidence type="ECO:0000259" key="2">
    <source>
        <dbReference type="Pfam" id="PF06792"/>
    </source>
</evidence>
<evidence type="ECO:0000256" key="1">
    <source>
        <dbReference type="SAM" id="MobiDB-lite"/>
    </source>
</evidence>
<dbReference type="RefSeq" id="WP_091236161.1">
    <property type="nucleotide sequence ID" value="NZ_FMKA01000029.1"/>
</dbReference>
<dbReference type="InterPro" id="IPR044122">
    <property type="entry name" value="UPF0261_N"/>
</dbReference>
<reference evidence="4 5" key="1">
    <citation type="submission" date="2016-09" db="EMBL/GenBank/DDBJ databases">
        <authorList>
            <person name="Capua I."/>
            <person name="De Benedictis P."/>
            <person name="Joannis T."/>
            <person name="Lombin L.H."/>
            <person name="Cattoli G."/>
        </authorList>
    </citation>
    <scope>NUCLEOTIDE SEQUENCE [LARGE SCALE GENOMIC DNA]</scope>
    <source>
        <strain evidence="4 5">GluBS11</strain>
    </source>
</reference>
<dbReference type="EMBL" id="FMKA01000029">
    <property type="protein sequence ID" value="SCP98935.1"/>
    <property type="molecule type" value="Genomic_DNA"/>
</dbReference>
<keyword evidence="5" id="KW-1185">Reference proteome</keyword>